<gene>
    <name evidence="1" type="ORF">UFOPK2657_00292</name>
</gene>
<dbReference type="EMBL" id="CAEZYG010000029">
    <property type="protein sequence ID" value="CAB4706723.1"/>
    <property type="molecule type" value="Genomic_DNA"/>
</dbReference>
<reference evidence="1" key="1">
    <citation type="submission" date="2020-05" db="EMBL/GenBank/DDBJ databases">
        <authorList>
            <person name="Chiriac C."/>
            <person name="Salcher M."/>
            <person name="Ghai R."/>
            <person name="Kavagutti S V."/>
        </authorList>
    </citation>
    <scope>NUCLEOTIDE SEQUENCE</scope>
</reference>
<name>A0A6J6QBF3_9ZZZZ</name>
<sequence length="134" mass="14550">MLRTLRAPVYVPSPHIDPITTPQHALAVFSLAIRRPLCPELLVIMLDSQFCGVGLLSFDLDAPLSNVLDQAVGMCSATDVATSIIAASVKPQPAHVDADNSEWQFMRETCRRAGITALDWYVITSGAVTCPSRR</sequence>
<proteinExistence type="predicted"/>
<dbReference type="AlphaFoldDB" id="A0A6J6QBF3"/>
<protein>
    <submittedName>
        <fullName evidence="1">Unannotated protein</fullName>
    </submittedName>
</protein>
<organism evidence="1">
    <name type="scientific">freshwater metagenome</name>
    <dbReference type="NCBI Taxonomy" id="449393"/>
    <lineage>
        <taxon>unclassified sequences</taxon>
        <taxon>metagenomes</taxon>
        <taxon>ecological metagenomes</taxon>
    </lineage>
</organism>
<evidence type="ECO:0000313" key="1">
    <source>
        <dbReference type="EMBL" id="CAB4706723.1"/>
    </source>
</evidence>
<accession>A0A6J6QBF3</accession>